<keyword evidence="5" id="KW-1185">Reference proteome</keyword>
<name>A0AA38CHZ0_TAXCH</name>
<keyword evidence="2" id="KW-0479">Metal-binding</keyword>
<dbReference type="PANTHER" id="PTHR12857">
    <property type="entry name" value="CXXC MOTIF CONTAINING ZINC BINDING PROTEIN"/>
    <property type="match status" value="1"/>
</dbReference>
<sequence>FCGREGSVLMITGRGRPYTIEDSEAQAFVPLMLFDARGYEPVDFVFKDGWKVES</sequence>
<organism evidence="4 5">
    <name type="scientific">Taxus chinensis</name>
    <name type="common">Chinese yew</name>
    <name type="synonym">Taxus wallichiana var. chinensis</name>
    <dbReference type="NCBI Taxonomy" id="29808"/>
    <lineage>
        <taxon>Eukaryota</taxon>
        <taxon>Viridiplantae</taxon>
        <taxon>Streptophyta</taxon>
        <taxon>Embryophyta</taxon>
        <taxon>Tracheophyta</taxon>
        <taxon>Spermatophyta</taxon>
        <taxon>Pinopsida</taxon>
        <taxon>Pinidae</taxon>
        <taxon>Conifers II</taxon>
        <taxon>Cupressales</taxon>
        <taxon>Taxaceae</taxon>
        <taxon>Taxus</taxon>
    </lineage>
</organism>
<keyword evidence="3" id="KW-0862">Zinc</keyword>
<protein>
    <submittedName>
        <fullName evidence="4">Uncharacterized protein</fullName>
    </submittedName>
</protein>
<dbReference type="SUPFAM" id="SSF141678">
    <property type="entry name" value="MAL13P1.257-like"/>
    <property type="match status" value="1"/>
</dbReference>
<gene>
    <name evidence="4" type="ORF">KI387_013389</name>
</gene>
<dbReference type="PANTHER" id="PTHR12857:SF0">
    <property type="entry name" value="CXXC MOTIF CONTAINING ZINC BINDING PROTEIN"/>
    <property type="match status" value="1"/>
</dbReference>
<comment type="caution">
    <text evidence="4">The sequence shown here is derived from an EMBL/GenBank/DDBJ whole genome shotgun (WGS) entry which is preliminary data.</text>
</comment>
<feature type="non-terminal residue" evidence="4">
    <location>
        <position position="1"/>
    </location>
</feature>
<proteinExistence type="inferred from homology"/>
<dbReference type="EMBL" id="JAHRHJ020000009">
    <property type="protein sequence ID" value="KAH9301806.1"/>
    <property type="molecule type" value="Genomic_DNA"/>
</dbReference>
<dbReference type="InterPro" id="IPR008584">
    <property type="entry name" value="CXXC_Zn-binding_euk"/>
</dbReference>
<evidence type="ECO:0000256" key="3">
    <source>
        <dbReference type="ARBA" id="ARBA00022833"/>
    </source>
</evidence>
<evidence type="ECO:0000313" key="5">
    <source>
        <dbReference type="Proteomes" id="UP000824469"/>
    </source>
</evidence>
<dbReference type="Pfam" id="PF05907">
    <property type="entry name" value="CXXC_Zn-b_euk"/>
    <property type="match status" value="1"/>
</dbReference>
<dbReference type="Proteomes" id="UP000824469">
    <property type="component" value="Unassembled WGS sequence"/>
</dbReference>
<evidence type="ECO:0000256" key="1">
    <source>
        <dbReference type="ARBA" id="ARBA00007818"/>
    </source>
</evidence>
<dbReference type="GO" id="GO:0008270">
    <property type="term" value="F:zinc ion binding"/>
    <property type="evidence" value="ECO:0007669"/>
    <property type="project" value="TreeGrafter"/>
</dbReference>
<accession>A0AA38CHZ0</accession>
<evidence type="ECO:0000313" key="4">
    <source>
        <dbReference type="EMBL" id="KAH9301806.1"/>
    </source>
</evidence>
<comment type="similarity">
    <text evidence="1">Belongs to the UPF0587 family.</text>
</comment>
<evidence type="ECO:0000256" key="2">
    <source>
        <dbReference type="ARBA" id="ARBA00022723"/>
    </source>
</evidence>
<feature type="non-terminal residue" evidence="4">
    <location>
        <position position="54"/>
    </location>
</feature>
<dbReference type="AlphaFoldDB" id="A0AA38CHZ0"/>
<reference evidence="4 5" key="1">
    <citation type="journal article" date="2021" name="Nat. Plants">
        <title>The Taxus genome provides insights into paclitaxel biosynthesis.</title>
        <authorList>
            <person name="Xiong X."/>
            <person name="Gou J."/>
            <person name="Liao Q."/>
            <person name="Li Y."/>
            <person name="Zhou Q."/>
            <person name="Bi G."/>
            <person name="Li C."/>
            <person name="Du R."/>
            <person name="Wang X."/>
            <person name="Sun T."/>
            <person name="Guo L."/>
            <person name="Liang H."/>
            <person name="Lu P."/>
            <person name="Wu Y."/>
            <person name="Zhang Z."/>
            <person name="Ro D.K."/>
            <person name="Shang Y."/>
            <person name="Huang S."/>
            <person name="Yan J."/>
        </authorList>
    </citation>
    <scope>NUCLEOTIDE SEQUENCE [LARGE SCALE GENOMIC DNA]</scope>
    <source>
        <strain evidence="4">Ta-2019</strain>
    </source>
</reference>